<evidence type="ECO:0000313" key="2">
    <source>
        <dbReference type="EMBL" id="GIE65920.1"/>
    </source>
</evidence>
<proteinExistence type="predicted"/>
<gene>
    <name evidence="2" type="ORF">Apa02nite_020280</name>
</gene>
<reference evidence="2 3" key="1">
    <citation type="submission" date="2021-01" db="EMBL/GenBank/DDBJ databases">
        <title>Whole genome shotgun sequence of Actinoplanes palleronii NBRC 14916.</title>
        <authorList>
            <person name="Komaki H."/>
            <person name="Tamura T."/>
        </authorList>
    </citation>
    <scope>NUCLEOTIDE SEQUENCE [LARGE SCALE GENOMIC DNA]</scope>
    <source>
        <strain evidence="2 3">NBRC 14916</strain>
    </source>
</reference>
<protein>
    <submittedName>
        <fullName evidence="2">Uncharacterized protein</fullName>
    </submittedName>
</protein>
<dbReference type="RefSeq" id="WP_203824797.1">
    <property type="nucleotide sequence ID" value="NZ_BAAATY010000004.1"/>
</dbReference>
<organism evidence="2 3">
    <name type="scientific">Actinoplanes palleronii</name>
    <dbReference type="NCBI Taxonomy" id="113570"/>
    <lineage>
        <taxon>Bacteria</taxon>
        <taxon>Bacillati</taxon>
        <taxon>Actinomycetota</taxon>
        <taxon>Actinomycetes</taxon>
        <taxon>Micromonosporales</taxon>
        <taxon>Micromonosporaceae</taxon>
        <taxon>Actinoplanes</taxon>
    </lineage>
</organism>
<name>A0ABQ4B6N0_9ACTN</name>
<keyword evidence="1" id="KW-0472">Membrane</keyword>
<dbReference type="Proteomes" id="UP000624709">
    <property type="component" value="Unassembled WGS sequence"/>
</dbReference>
<keyword evidence="1" id="KW-1133">Transmembrane helix</keyword>
<comment type="caution">
    <text evidence="2">The sequence shown here is derived from an EMBL/GenBank/DDBJ whole genome shotgun (WGS) entry which is preliminary data.</text>
</comment>
<dbReference type="EMBL" id="BOMS01000026">
    <property type="protein sequence ID" value="GIE65920.1"/>
    <property type="molecule type" value="Genomic_DNA"/>
</dbReference>
<sequence>MGVDRSQFTAVLVVGNFFVGILAALPLALLFSLLVNVTSPSFGEAHHSYVTIFGHHPPFEVDSDEVGGAAMLLVMAGLLIGAVFAGVNSTAHRLKPPAMAGALVWLAGLTIALLPWFACMAIWWSRV</sequence>
<accession>A0ABQ4B6N0</accession>
<evidence type="ECO:0000256" key="1">
    <source>
        <dbReference type="SAM" id="Phobius"/>
    </source>
</evidence>
<keyword evidence="1" id="KW-0812">Transmembrane</keyword>
<keyword evidence="3" id="KW-1185">Reference proteome</keyword>
<feature type="transmembrane region" description="Helical" evidence="1">
    <location>
        <begin position="12"/>
        <end position="35"/>
    </location>
</feature>
<feature type="transmembrane region" description="Helical" evidence="1">
    <location>
        <begin position="99"/>
        <end position="124"/>
    </location>
</feature>
<evidence type="ECO:0000313" key="3">
    <source>
        <dbReference type="Proteomes" id="UP000624709"/>
    </source>
</evidence>
<feature type="transmembrane region" description="Helical" evidence="1">
    <location>
        <begin position="66"/>
        <end position="87"/>
    </location>
</feature>